<name>A0A1G8XFY8_9PSEU</name>
<evidence type="ECO:0000313" key="2">
    <source>
        <dbReference type="Proteomes" id="UP000199682"/>
    </source>
</evidence>
<organism evidence="1 2">
    <name type="scientific">Lentzea albidocapillata subsp. violacea</name>
    <dbReference type="NCBI Taxonomy" id="128104"/>
    <lineage>
        <taxon>Bacteria</taxon>
        <taxon>Bacillati</taxon>
        <taxon>Actinomycetota</taxon>
        <taxon>Actinomycetes</taxon>
        <taxon>Pseudonocardiales</taxon>
        <taxon>Pseudonocardiaceae</taxon>
        <taxon>Lentzea</taxon>
    </lineage>
</organism>
<evidence type="ECO:0000313" key="1">
    <source>
        <dbReference type="EMBL" id="SDJ89518.1"/>
    </source>
</evidence>
<accession>A0A1G8XFY8</accession>
<gene>
    <name evidence="1" type="ORF">SAMN04488074_103468</name>
</gene>
<dbReference type="Gene3D" id="3.40.50.2000">
    <property type="entry name" value="Glycogen Phosphorylase B"/>
    <property type="match status" value="1"/>
</dbReference>
<reference evidence="2" key="1">
    <citation type="submission" date="2016-10" db="EMBL/GenBank/DDBJ databases">
        <authorList>
            <person name="Varghese N."/>
            <person name="Submissions S."/>
        </authorList>
    </citation>
    <scope>NUCLEOTIDE SEQUENCE [LARGE SCALE GENOMIC DNA]</scope>
    <source>
        <strain evidence="2">DSM 44796</strain>
    </source>
</reference>
<protein>
    <submittedName>
        <fullName evidence="1">Uncharacterized protein</fullName>
    </submittedName>
</protein>
<dbReference type="Proteomes" id="UP000199682">
    <property type="component" value="Unassembled WGS sequence"/>
</dbReference>
<proteinExistence type="predicted"/>
<dbReference type="AlphaFoldDB" id="A0A1G8XFY8"/>
<sequence>MRAEPREVTAALLTRLIEDSKLQRAAGEVRAEMAAMPSPGEVVERWESLPIQ</sequence>
<dbReference type="EMBL" id="FNET01000003">
    <property type="protein sequence ID" value="SDJ89518.1"/>
    <property type="molecule type" value="Genomic_DNA"/>
</dbReference>